<dbReference type="AlphaFoldDB" id="A0ABD1NAF3"/>
<reference evidence="1 2" key="1">
    <citation type="submission" date="2024-08" db="EMBL/GenBank/DDBJ databases">
        <title>Insights into the chromosomal genome structure of Flemingia macrophylla.</title>
        <authorList>
            <person name="Ding Y."/>
            <person name="Zhao Y."/>
            <person name="Bi W."/>
            <person name="Wu M."/>
            <person name="Zhao G."/>
            <person name="Gong Y."/>
            <person name="Li W."/>
            <person name="Zhang P."/>
        </authorList>
    </citation>
    <scope>NUCLEOTIDE SEQUENCE [LARGE SCALE GENOMIC DNA]</scope>
    <source>
        <strain evidence="1">DYQJB</strain>
        <tissue evidence="1">Leaf</tissue>
    </source>
</reference>
<dbReference type="Proteomes" id="UP001603857">
    <property type="component" value="Unassembled WGS sequence"/>
</dbReference>
<gene>
    <name evidence="1" type="ORF">Fmac_006379</name>
</gene>
<evidence type="ECO:0000313" key="1">
    <source>
        <dbReference type="EMBL" id="KAL2345094.1"/>
    </source>
</evidence>
<comment type="caution">
    <text evidence="1">The sequence shown here is derived from an EMBL/GenBank/DDBJ whole genome shotgun (WGS) entry which is preliminary data.</text>
</comment>
<proteinExistence type="predicted"/>
<keyword evidence="2" id="KW-1185">Reference proteome</keyword>
<protein>
    <submittedName>
        <fullName evidence="1">Uncharacterized protein</fullName>
    </submittedName>
</protein>
<organism evidence="1 2">
    <name type="scientific">Flemingia macrophylla</name>
    <dbReference type="NCBI Taxonomy" id="520843"/>
    <lineage>
        <taxon>Eukaryota</taxon>
        <taxon>Viridiplantae</taxon>
        <taxon>Streptophyta</taxon>
        <taxon>Embryophyta</taxon>
        <taxon>Tracheophyta</taxon>
        <taxon>Spermatophyta</taxon>
        <taxon>Magnoliopsida</taxon>
        <taxon>eudicotyledons</taxon>
        <taxon>Gunneridae</taxon>
        <taxon>Pentapetalae</taxon>
        <taxon>rosids</taxon>
        <taxon>fabids</taxon>
        <taxon>Fabales</taxon>
        <taxon>Fabaceae</taxon>
        <taxon>Papilionoideae</taxon>
        <taxon>50 kb inversion clade</taxon>
        <taxon>NPAAA clade</taxon>
        <taxon>indigoferoid/millettioid clade</taxon>
        <taxon>Phaseoleae</taxon>
        <taxon>Flemingia</taxon>
    </lineage>
</organism>
<evidence type="ECO:0000313" key="2">
    <source>
        <dbReference type="Proteomes" id="UP001603857"/>
    </source>
</evidence>
<name>A0ABD1NAF3_9FABA</name>
<dbReference type="EMBL" id="JBGMDY010000002">
    <property type="protein sequence ID" value="KAL2345094.1"/>
    <property type="molecule type" value="Genomic_DNA"/>
</dbReference>
<sequence length="56" mass="6145">MLWENYIGFSGGSTENHRGFLQHVHTSLKSKEIVEVDAVPTPVEPVKPGGVDVKQV</sequence>
<accession>A0ABD1NAF3</accession>